<dbReference type="SUPFAM" id="SSF47459">
    <property type="entry name" value="HLH, helix-loop-helix DNA-binding domain"/>
    <property type="match status" value="1"/>
</dbReference>
<dbReference type="PANTHER" id="PTHR46772:SF6">
    <property type="entry name" value="BHLH DOMAIN-CONTAINING PROTEIN"/>
    <property type="match status" value="1"/>
</dbReference>
<evidence type="ECO:0000259" key="6">
    <source>
        <dbReference type="PROSITE" id="PS51671"/>
    </source>
</evidence>
<dbReference type="PROSITE" id="PS50888">
    <property type="entry name" value="BHLH"/>
    <property type="match status" value="1"/>
</dbReference>
<keyword evidence="2" id="KW-0805">Transcription regulation</keyword>
<evidence type="ECO:0000256" key="4">
    <source>
        <dbReference type="ARBA" id="ARBA00023242"/>
    </source>
</evidence>
<feature type="domain" description="BHLH" evidence="5">
    <location>
        <begin position="68"/>
        <end position="120"/>
    </location>
</feature>
<dbReference type="Pfam" id="PF00010">
    <property type="entry name" value="HLH"/>
    <property type="match status" value="1"/>
</dbReference>
<keyword evidence="4" id="KW-0539">Nucleus</keyword>
<dbReference type="GO" id="GO:0003700">
    <property type="term" value="F:DNA-binding transcription factor activity"/>
    <property type="evidence" value="ECO:0007669"/>
    <property type="project" value="InterPro"/>
</dbReference>
<dbReference type="GO" id="GO:0005634">
    <property type="term" value="C:nucleus"/>
    <property type="evidence" value="ECO:0007669"/>
    <property type="project" value="UniProtKB-SubCell"/>
</dbReference>
<protein>
    <submittedName>
        <fullName evidence="7">Basic helix-loop-helix (BHLH) DNA-bindingsuperfamily protein</fullName>
    </submittedName>
</protein>
<dbReference type="EMBL" id="BKCP01009070">
    <property type="protein sequence ID" value="GER50111.1"/>
    <property type="molecule type" value="Genomic_DNA"/>
</dbReference>
<dbReference type="InterPro" id="IPR036638">
    <property type="entry name" value="HLH_DNA-bd_sf"/>
</dbReference>
<feature type="non-terminal residue" evidence="7">
    <location>
        <position position="1"/>
    </location>
</feature>
<proteinExistence type="predicted"/>
<comment type="subcellular location">
    <subcellularLocation>
        <location evidence="1">Nucleus</location>
    </subcellularLocation>
</comment>
<dbReference type="Gene3D" id="4.10.280.10">
    <property type="entry name" value="Helix-loop-helix DNA-binding domain"/>
    <property type="match status" value="1"/>
</dbReference>
<feature type="domain" description="ACT" evidence="6">
    <location>
        <begin position="165"/>
        <end position="252"/>
    </location>
</feature>
<dbReference type="Proteomes" id="UP000325081">
    <property type="component" value="Unassembled WGS sequence"/>
</dbReference>
<organism evidence="7 8">
    <name type="scientific">Striga asiatica</name>
    <name type="common">Asiatic witchweed</name>
    <name type="synonym">Buchnera asiatica</name>
    <dbReference type="NCBI Taxonomy" id="4170"/>
    <lineage>
        <taxon>Eukaryota</taxon>
        <taxon>Viridiplantae</taxon>
        <taxon>Streptophyta</taxon>
        <taxon>Embryophyta</taxon>
        <taxon>Tracheophyta</taxon>
        <taxon>Spermatophyta</taxon>
        <taxon>Magnoliopsida</taxon>
        <taxon>eudicotyledons</taxon>
        <taxon>Gunneridae</taxon>
        <taxon>Pentapetalae</taxon>
        <taxon>asterids</taxon>
        <taxon>lamiids</taxon>
        <taxon>Lamiales</taxon>
        <taxon>Orobanchaceae</taxon>
        <taxon>Buchnereae</taxon>
        <taxon>Striga</taxon>
    </lineage>
</organism>
<evidence type="ECO:0000256" key="3">
    <source>
        <dbReference type="ARBA" id="ARBA00023163"/>
    </source>
</evidence>
<evidence type="ECO:0000256" key="1">
    <source>
        <dbReference type="ARBA" id="ARBA00004123"/>
    </source>
</evidence>
<evidence type="ECO:0000256" key="2">
    <source>
        <dbReference type="ARBA" id="ARBA00023015"/>
    </source>
</evidence>
<dbReference type="GO" id="GO:0046983">
    <property type="term" value="F:protein dimerization activity"/>
    <property type="evidence" value="ECO:0007669"/>
    <property type="project" value="InterPro"/>
</dbReference>
<keyword evidence="3" id="KW-0804">Transcription</keyword>
<reference evidence="8" key="1">
    <citation type="journal article" date="2019" name="Curr. Biol.">
        <title>Genome Sequence of Striga asiatica Provides Insight into the Evolution of Plant Parasitism.</title>
        <authorList>
            <person name="Yoshida S."/>
            <person name="Kim S."/>
            <person name="Wafula E.K."/>
            <person name="Tanskanen J."/>
            <person name="Kim Y.M."/>
            <person name="Honaas L."/>
            <person name="Yang Z."/>
            <person name="Spallek T."/>
            <person name="Conn C.E."/>
            <person name="Ichihashi Y."/>
            <person name="Cheong K."/>
            <person name="Cui S."/>
            <person name="Der J.P."/>
            <person name="Gundlach H."/>
            <person name="Jiao Y."/>
            <person name="Hori C."/>
            <person name="Ishida J.K."/>
            <person name="Kasahara H."/>
            <person name="Kiba T."/>
            <person name="Kim M.S."/>
            <person name="Koo N."/>
            <person name="Laohavisit A."/>
            <person name="Lee Y.H."/>
            <person name="Lumba S."/>
            <person name="McCourt P."/>
            <person name="Mortimer J.C."/>
            <person name="Mutuku J.M."/>
            <person name="Nomura T."/>
            <person name="Sasaki-Sekimoto Y."/>
            <person name="Seto Y."/>
            <person name="Wang Y."/>
            <person name="Wakatake T."/>
            <person name="Sakakibara H."/>
            <person name="Demura T."/>
            <person name="Yamaguchi S."/>
            <person name="Yoneyama K."/>
            <person name="Manabe R.I."/>
            <person name="Nelson D.C."/>
            <person name="Schulman A.H."/>
            <person name="Timko M.P."/>
            <person name="dePamphilis C.W."/>
            <person name="Choi D."/>
            <person name="Shirasu K."/>
        </authorList>
    </citation>
    <scope>NUCLEOTIDE SEQUENCE [LARGE SCALE GENOMIC DNA]</scope>
    <source>
        <strain evidence="8">cv. UVA1</strain>
    </source>
</reference>
<dbReference type="PANTHER" id="PTHR46772">
    <property type="entry name" value="BHLH DOMAIN-CONTAINING PROTEIN"/>
    <property type="match status" value="1"/>
</dbReference>
<evidence type="ECO:0000313" key="8">
    <source>
        <dbReference type="Proteomes" id="UP000325081"/>
    </source>
</evidence>
<dbReference type="SMART" id="SM00353">
    <property type="entry name" value="HLH"/>
    <property type="match status" value="1"/>
</dbReference>
<dbReference type="InterPro" id="IPR002912">
    <property type="entry name" value="ACT_dom"/>
</dbReference>
<dbReference type="InterPro" id="IPR011598">
    <property type="entry name" value="bHLH_dom"/>
</dbReference>
<dbReference type="GO" id="GO:0003677">
    <property type="term" value="F:DNA binding"/>
    <property type="evidence" value="ECO:0007669"/>
    <property type="project" value="UniProtKB-KW"/>
</dbReference>
<accession>A0A5A7R1J2</accession>
<keyword evidence="8" id="KW-1185">Reference proteome</keyword>
<sequence>TQFGGLKMEDRGKLQLAEAEAEEDEIVRFHLEIMNGYQDTVIPPLSYFAPDFPNTQMNAICRKRQTNRASKPRPMTQRKRREEMTQKYSLLQSMLPTSDNAVKQSNEKIIGDAVSYIKYLEKEKKKLEALKKSQMEEQNMAKSFWRRCRNPSSLVEVNVPNGTKFLEIQMPFRRGSVAKIVGVLEKHKAEVLEARVNVNEQRVLTFTATIVLSCDGDCINAYLSTLHCEVSNITSAACAPHEASTDVSSFMQVFTFPVNEEVRHIEKGAMPFSIPGNVEGVRQG</sequence>
<comment type="caution">
    <text evidence="7">The sequence shown here is derived from an EMBL/GenBank/DDBJ whole genome shotgun (WGS) entry which is preliminary data.</text>
</comment>
<dbReference type="AlphaFoldDB" id="A0A5A7R1J2"/>
<evidence type="ECO:0000259" key="5">
    <source>
        <dbReference type="PROSITE" id="PS50888"/>
    </source>
</evidence>
<dbReference type="InterPro" id="IPR044278">
    <property type="entry name" value="BHLH95-like"/>
</dbReference>
<gene>
    <name evidence="7" type="ORF">STAS_27389</name>
</gene>
<keyword evidence="7" id="KW-0238">DNA-binding</keyword>
<evidence type="ECO:0000313" key="7">
    <source>
        <dbReference type="EMBL" id="GER50111.1"/>
    </source>
</evidence>
<dbReference type="OrthoDB" id="1927122at2759"/>
<dbReference type="PROSITE" id="PS51671">
    <property type="entry name" value="ACT"/>
    <property type="match status" value="1"/>
</dbReference>
<dbReference type="GO" id="GO:0009960">
    <property type="term" value="P:endosperm development"/>
    <property type="evidence" value="ECO:0007669"/>
    <property type="project" value="InterPro"/>
</dbReference>
<name>A0A5A7R1J2_STRAF</name>